<reference evidence="3 4" key="1">
    <citation type="submission" date="2015-06" db="EMBL/GenBank/DDBJ databases">
        <title>Draft genome of the ant-associated black yeast Phialophora attae CBS 131958.</title>
        <authorList>
            <person name="Moreno L.F."/>
            <person name="Stielow B.J."/>
            <person name="de Hoog S."/>
            <person name="Vicente V.A."/>
            <person name="Weiss V.A."/>
            <person name="de Vries M."/>
            <person name="Cruz L.M."/>
            <person name="Souza E.M."/>
        </authorList>
    </citation>
    <scope>NUCLEOTIDE SEQUENCE [LARGE SCALE GENOMIC DNA]</scope>
    <source>
        <strain evidence="3 4">CBS 131958</strain>
    </source>
</reference>
<dbReference type="Proteomes" id="UP000038010">
    <property type="component" value="Unassembled WGS sequence"/>
</dbReference>
<organism evidence="3 4">
    <name type="scientific">Cyphellophora attinorum</name>
    <dbReference type="NCBI Taxonomy" id="1664694"/>
    <lineage>
        <taxon>Eukaryota</taxon>
        <taxon>Fungi</taxon>
        <taxon>Dikarya</taxon>
        <taxon>Ascomycota</taxon>
        <taxon>Pezizomycotina</taxon>
        <taxon>Eurotiomycetes</taxon>
        <taxon>Chaetothyriomycetidae</taxon>
        <taxon>Chaetothyriales</taxon>
        <taxon>Cyphellophoraceae</taxon>
        <taxon>Cyphellophora</taxon>
    </lineage>
</organism>
<feature type="domain" description="Clr5" evidence="2">
    <location>
        <begin position="2"/>
        <end position="24"/>
    </location>
</feature>
<dbReference type="STRING" id="1664694.A0A0N0NH55"/>
<feature type="region of interest" description="Disordered" evidence="1">
    <location>
        <begin position="288"/>
        <end position="355"/>
    </location>
</feature>
<feature type="compositionally biased region" description="Low complexity" evidence="1">
    <location>
        <begin position="298"/>
        <end position="307"/>
    </location>
</feature>
<sequence length="382" mass="42789">MAERGFRASKKQYKNRITAWGLDKNVKRAEAEAILREHRRRTALGQQCIFVSRGWLVDVANLERFNKRLSPEIRIIVLPTTLSAAITAPSDYETLRALFHYTSVLFHSFFDRDVYTLSSSPPSKSAPSSPRARSPIREHRRSSLPNLTYPAMRIRPTELQRSHRGERRRTPDYRSLDTSYDLTLSALQRLRDGEYYLAGQILDRAFAGLDEVVRSDHPNGIGVVIKTVGACFKAGFGEVGGMVLRFVGELGRVRYREELEGGVSDPRGRLYALLPNVFESLMASSGCEKTSDQRMRRASTATAANASQPPSDLATPSGRNSSVMPPPPRPSRTNQKRSPTLARPSRRPTSSATNAASTTHLVAIYELFCQDLWRKKRPEGAL</sequence>
<evidence type="ECO:0000259" key="2">
    <source>
        <dbReference type="Pfam" id="PF14420"/>
    </source>
</evidence>
<evidence type="ECO:0000313" key="3">
    <source>
        <dbReference type="EMBL" id="KPI34291.1"/>
    </source>
</evidence>
<dbReference type="RefSeq" id="XP_017994254.1">
    <property type="nucleotide sequence ID" value="XM_018148662.1"/>
</dbReference>
<dbReference type="GeneID" id="28740542"/>
<evidence type="ECO:0000313" key="4">
    <source>
        <dbReference type="Proteomes" id="UP000038010"/>
    </source>
</evidence>
<evidence type="ECO:0000256" key="1">
    <source>
        <dbReference type="SAM" id="MobiDB-lite"/>
    </source>
</evidence>
<name>A0A0N0NH55_9EURO</name>
<keyword evidence="4" id="KW-1185">Reference proteome</keyword>
<dbReference type="Pfam" id="PF14420">
    <property type="entry name" value="Clr5"/>
    <property type="match status" value="1"/>
</dbReference>
<dbReference type="PANTHER" id="PTHR38788">
    <property type="entry name" value="CLR5 DOMAIN-CONTAINING PROTEIN"/>
    <property type="match status" value="1"/>
</dbReference>
<comment type="caution">
    <text evidence="3">The sequence shown here is derived from an EMBL/GenBank/DDBJ whole genome shotgun (WGS) entry which is preliminary data.</text>
</comment>
<dbReference type="PANTHER" id="PTHR38788:SF3">
    <property type="entry name" value="CLR5 DOMAIN-CONTAINING PROTEIN"/>
    <property type="match status" value="1"/>
</dbReference>
<feature type="region of interest" description="Disordered" evidence="1">
    <location>
        <begin position="118"/>
        <end position="140"/>
    </location>
</feature>
<dbReference type="InterPro" id="IPR025676">
    <property type="entry name" value="Clr5_dom"/>
</dbReference>
<feature type="non-terminal residue" evidence="3">
    <location>
        <position position="382"/>
    </location>
</feature>
<feature type="compositionally biased region" description="Low complexity" evidence="1">
    <location>
        <begin position="118"/>
        <end position="133"/>
    </location>
</feature>
<protein>
    <recommendedName>
        <fullName evidence="2">Clr5 domain-containing protein</fullName>
    </recommendedName>
</protein>
<dbReference type="AlphaFoldDB" id="A0A0N0NH55"/>
<gene>
    <name evidence="3" type="ORF">AB675_8232</name>
</gene>
<accession>A0A0N0NH55</accession>
<dbReference type="EMBL" id="LFJN01000071">
    <property type="protein sequence ID" value="KPI34291.1"/>
    <property type="molecule type" value="Genomic_DNA"/>
</dbReference>
<dbReference type="VEuPathDB" id="FungiDB:AB675_8232"/>
<dbReference type="OrthoDB" id="4134218at2759"/>
<proteinExistence type="predicted"/>